<name>A0A7W9TBD3_9ACTN</name>
<evidence type="ECO:0000313" key="2">
    <source>
        <dbReference type="EMBL" id="MBB6077535.1"/>
    </source>
</evidence>
<keyword evidence="3" id="KW-1185">Reference proteome</keyword>
<protein>
    <submittedName>
        <fullName evidence="2">Uncharacterized protein</fullName>
    </submittedName>
</protein>
<organism evidence="2 3">
    <name type="scientific">Streptomyces paradoxus</name>
    <dbReference type="NCBI Taxonomy" id="66375"/>
    <lineage>
        <taxon>Bacteria</taxon>
        <taxon>Bacillati</taxon>
        <taxon>Actinomycetota</taxon>
        <taxon>Actinomycetes</taxon>
        <taxon>Kitasatosporales</taxon>
        <taxon>Streptomycetaceae</taxon>
        <taxon>Streptomyces</taxon>
    </lineage>
</organism>
<feature type="region of interest" description="Disordered" evidence="1">
    <location>
        <begin position="325"/>
        <end position="365"/>
    </location>
</feature>
<dbReference type="EMBL" id="JACHGV010000004">
    <property type="protein sequence ID" value="MBB6077535.1"/>
    <property type="molecule type" value="Genomic_DNA"/>
</dbReference>
<evidence type="ECO:0000313" key="3">
    <source>
        <dbReference type="Proteomes" id="UP000591537"/>
    </source>
</evidence>
<feature type="compositionally biased region" description="Low complexity" evidence="1">
    <location>
        <begin position="252"/>
        <end position="261"/>
    </location>
</feature>
<accession>A0A7W9TBD3</accession>
<sequence length="365" mass="38596">MHVHAGCSRGYSFDDRFTEVLDCLTTCPCLSFPEARDEVGGFGGGPVEAEHPLGGGARGRAGAAPEKRELRRGSRGGRSTGRTASGRRPRPAGTGRNGPVAAGRGRPCVRCVARTIAGYRARPPAPDDPRTGHPVRSRRRRRAPGPAGVRPGPGRPRRAQGAWPIDDGRRPRHVMRRRFPTRQAWGTSPGRARVDADRARRPPVPKPRPVPAARRGPRRRCADSTFRAGHGMGRGLPHARVRTECGRLSLATATTDATGTPPGHGPDPRASRLTASGSVTAWAGSSNGRDTRLSADSCFRAGLITVKGPHPSHVGNLTRHIARARRLSLATPPPAPPASRSGPAALVVTRVSGPRKGAGPSRGRS</sequence>
<evidence type="ECO:0000256" key="1">
    <source>
        <dbReference type="SAM" id="MobiDB-lite"/>
    </source>
</evidence>
<feature type="region of interest" description="Disordered" evidence="1">
    <location>
        <begin position="184"/>
        <end position="238"/>
    </location>
</feature>
<feature type="compositionally biased region" description="Basic residues" evidence="1">
    <location>
        <begin position="133"/>
        <end position="143"/>
    </location>
</feature>
<comment type="caution">
    <text evidence="2">The sequence shown here is derived from an EMBL/GenBank/DDBJ whole genome shotgun (WGS) entry which is preliminary data.</text>
</comment>
<gene>
    <name evidence="2" type="ORF">HNR57_003450</name>
</gene>
<proteinExistence type="predicted"/>
<feature type="region of interest" description="Disordered" evidence="1">
    <location>
        <begin position="252"/>
        <end position="274"/>
    </location>
</feature>
<feature type="region of interest" description="Disordered" evidence="1">
    <location>
        <begin position="41"/>
        <end position="104"/>
    </location>
</feature>
<reference evidence="2 3" key="1">
    <citation type="submission" date="2020-08" db="EMBL/GenBank/DDBJ databases">
        <title>Genomic Encyclopedia of Type Strains, Phase IV (KMG-IV): sequencing the most valuable type-strain genomes for metagenomic binning, comparative biology and taxonomic classification.</title>
        <authorList>
            <person name="Goeker M."/>
        </authorList>
    </citation>
    <scope>NUCLEOTIDE SEQUENCE [LARGE SCALE GENOMIC DNA]</scope>
    <source>
        <strain evidence="2 3">DSM 43350</strain>
    </source>
</reference>
<dbReference type="Proteomes" id="UP000591537">
    <property type="component" value="Unassembled WGS sequence"/>
</dbReference>
<dbReference type="AlphaFoldDB" id="A0A7W9TBD3"/>
<feature type="region of interest" description="Disordered" evidence="1">
    <location>
        <begin position="120"/>
        <end position="172"/>
    </location>
</feature>